<dbReference type="AlphaFoldDB" id="C4G9Z0"/>
<sequence length="75" mass="8269">MEYEDVSAKIELSTEIEVLAEDTSNGEKVIHVKFDSSGKMEESCENEIAGIAVSVKSGNIAVSIKISRENYLHCY</sequence>
<dbReference type="RefSeq" id="WP_006905825.1">
    <property type="nucleotide sequence ID" value="NZ_GG665866.1"/>
</dbReference>
<organism evidence="1 2">
    <name type="scientific">Shuttleworthella satelles DSM 14600</name>
    <dbReference type="NCBI Taxonomy" id="626523"/>
    <lineage>
        <taxon>Bacteria</taxon>
        <taxon>Bacillati</taxon>
        <taxon>Bacillota</taxon>
        <taxon>Clostridia</taxon>
        <taxon>Lachnospirales</taxon>
        <taxon>Lachnospiraceae</taxon>
        <taxon>Shuttleworthella</taxon>
    </lineage>
</organism>
<reference evidence="1" key="1">
    <citation type="submission" date="2009-04" db="EMBL/GenBank/DDBJ databases">
        <authorList>
            <person name="Weinstock G."/>
            <person name="Sodergren E."/>
            <person name="Clifton S."/>
            <person name="Fulton L."/>
            <person name="Fulton B."/>
            <person name="Courtney L."/>
            <person name="Fronick C."/>
            <person name="Harrison M."/>
            <person name="Strong C."/>
            <person name="Farmer C."/>
            <person name="Delahaunty K."/>
            <person name="Markovic C."/>
            <person name="Hall O."/>
            <person name="Minx P."/>
            <person name="Tomlinson C."/>
            <person name="Mitreva M."/>
            <person name="Nelson J."/>
            <person name="Hou S."/>
            <person name="Wollam A."/>
            <person name="Pepin K.H."/>
            <person name="Johnson M."/>
            <person name="Bhonagiri V."/>
            <person name="Nash W.E."/>
            <person name="Warren W."/>
            <person name="Chinwalla A."/>
            <person name="Mardis E.R."/>
            <person name="Wilson R.K."/>
        </authorList>
    </citation>
    <scope>NUCLEOTIDE SEQUENCE [LARGE SCALE GENOMIC DNA]</scope>
    <source>
        <strain evidence="1">DSM 14600</strain>
    </source>
</reference>
<name>C4G9Z0_9FIRM</name>
<protein>
    <submittedName>
        <fullName evidence="1">Uncharacterized protein</fullName>
    </submittedName>
</protein>
<gene>
    <name evidence="1" type="ORF">GCWU000342_00795</name>
</gene>
<evidence type="ECO:0000313" key="1">
    <source>
        <dbReference type="EMBL" id="EEP29437.1"/>
    </source>
</evidence>
<keyword evidence="2" id="KW-1185">Reference proteome</keyword>
<accession>C4G9Z0</accession>
<evidence type="ECO:0000313" key="2">
    <source>
        <dbReference type="Proteomes" id="UP000003494"/>
    </source>
</evidence>
<dbReference type="HOGENOM" id="CLU_2669048_0_0_9"/>
<proteinExistence type="predicted"/>
<dbReference type="EMBL" id="ACIP02000001">
    <property type="protein sequence ID" value="EEP29437.1"/>
    <property type="molecule type" value="Genomic_DNA"/>
</dbReference>
<dbReference type="STRING" id="626523.GCWU000342_00795"/>
<comment type="caution">
    <text evidence="1">The sequence shown here is derived from an EMBL/GenBank/DDBJ whole genome shotgun (WGS) entry which is preliminary data.</text>
</comment>
<dbReference type="Proteomes" id="UP000003494">
    <property type="component" value="Unassembled WGS sequence"/>
</dbReference>